<feature type="transmembrane region" description="Helical" evidence="1">
    <location>
        <begin position="59"/>
        <end position="78"/>
    </location>
</feature>
<keyword evidence="1" id="KW-0472">Membrane</keyword>
<proteinExistence type="predicted"/>
<dbReference type="EMBL" id="JANJZL010000002">
    <property type="protein sequence ID" value="MCR2043446.1"/>
    <property type="molecule type" value="Genomic_DNA"/>
</dbReference>
<keyword evidence="1" id="KW-0812">Transmembrane</keyword>
<dbReference type="AlphaFoldDB" id="A0A9X2MLN1"/>
<dbReference type="Pfam" id="PF12730">
    <property type="entry name" value="ABC2_membrane_4"/>
    <property type="match status" value="1"/>
</dbReference>
<protein>
    <submittedName>
        <fullName evidence="2">ABC transporter permease</fullName>
    </submittedName>
</protein>
<accession>A0A9X2MLN1</accession>
<feature type="transmembrane region" description="Helical" evidence="1">
    <location>
        <begin position="105"/>
        <end position="127"/>
    </location>
</feature>
<comment type="caution">
    <text evidence="2">The sequence shown here is derived from an EMBL/GenBank/DDBJ whole genome shotgun (WGS) entry which is preliminary data.</text>
</comment>
<dbReference type="OrthoDB" id="2584645at2"/>
<feature type="transmembrane region" description="Helical" evidence="1">
    <location>
        <begin position="219"/>
        <end position="239"/>
    </location>
</feature>
<gene>
    <name evidence="2" type="ORF">NSA23_04865</name>
</gene>
<evidence type="ECO:0000256" key="1">
    <source>
        <dbReference type="SAM" id="Phobius"/>
    </source>
</evidence>
<name>A0A9X2MLN1_9FIRM</name>
<keyword evidence="3" id="KW-1185">Reference proteome</keyword>
<feature type="transmembrane region" description="Helical" evidence="1">
    <location>
        <begin position="18"/>
        <end position="39"/>
    </location>
</feature>
<sequence length="245" mass="27691">MVNLLYCEFLKLKRSKMFFISILGAMVAPVMVFAGLIKAKITEPDKIITYSDMLEQTNLYVLLLFGVIVYGVIAAYLFSREYTENTLKSVLTIPISKEAFLTAKFLMLFVWMMILTAVAWVSTFLLSIVGNAAQFSVAVIMQSIKEYFLGAFLLYFTMSPFVFITLWLKNLVTPIIATATVVLGNVALANEDLGVLFPWTSSYLIASGDIEKYKYSTEIAIIIIFVVFFIGIFTSFVYFKKQDIK</sequence>
<dbReference type="PANTHER" id="PTHR37305:SF1">
    <property type="entry name" value="MEMBRANE PROTEIN"/>
    <property type="match status" value="1"/>
</dbReference>
<keyword evidence="1" id="KW-1133">Transmembrane helix</keyword>
<reference evidence="2" key="1">
    <citation type="submission" date="2022-07" db="EMBL/GenBank/DDBJ databases">
        <title>Enhanced cultured diversity of the mouse gut microbiota enables custom-made synthetic communities.</title>
        <authorList>
            <person name="Afrizal A."/>
        </authorList>
    </citation>
    <scope>NUCLEOTIDE SEQUENCE</scope>
    <source>
        <strain evidence="2">DSM 29482</strain>
    </source>
</reference>
<dbReference type="RefSeq" id="WP_042679407.1">
    <property type="nucleotide sequence ID" value="NZ_CABKTM010000013.1"/>
</dbReference>
<dbReference type="PANTHER" id="PTHR37305">
    <property type="entry name" value="INTEGRAL MEMBRANE PROTEIN-RELATED"/>
    <property type="match status" value="1"/>
</dbReference>
<evidence type="ECO:0000313" key="3">
    <source>
        <dbReference type="Proteomes" id="UP001142078"/>
    </source>
</evidence>
<dbReference type="Proteomes" id="UP001142078">
    <property type="component" value="Unassembled WGS sequence"/>
</dbReference>
<feature type="transmembrane region" description="Helical" evidence="1">
    <location>
        <begin position="147"/>
        <end position="168"/>
    </location>
</feature>
<evidence type="ECO:0000313" key="2">
    <source>
        <dbReference type="EMBL" id="MCR2043446.1"/>
    </source>
</evidence>
<organism evidence="2 3">
    <name type="scientific">Anaerosalibacter massiliensis</name>
    <dbReference type="NCBI Taxonomy" id="1347392"/>
    <lineage>
        <taxon>Bacteria</taxon>
        <taxon>Bacillati</taxon>
        <taxon>Bacillota</taxon>
        <taxon>Tissierellia</taxon>
        <taxon>Tissierellales</taxon>
        <taxon>Sporanaerobacteraceae</taxon>
        <taxon>Anaerosalibacter</taxon>
    </lineage>
</organism>